<protein>
    <submittedName>
        <fullName evidence="13">Mitochondrial carrier</fullName>
    </submittedName>
</protein>
<dbReference type="PROSITE" id="PS50920">
    <property type="entry name" value="SOLCAR"/>
    <property type="match status" value="3"/>
</dbReference>
<dbReference type="SUPFAM" id="SSF103506">
    <property type="entry name" value="Mitochondrial carrier"/>
    <property type="match status" value="1"/>
</dbReference>
<dbReference type="RefSeq" id="XP_040635212.1">
    <property type="nucleotide sequence ID" value="XM_040787254.1"/>
</dbReference>
<dbReference type="HOGENOM" id="CLU_015166_6_3_1"/>
<evidence type="ECO:0000256" key="8">
    <source>
        <dbReference type="ARBA" id="ARBA00023128"/>
    </source>
</evidence>
<accession>A0A017S3K3</accession>
<evidence type="ECO:0000256" key="2">
    <source>
        <dbReference type="ARBA" id="ARBA00006375"/>
    </source>
</evidence>
<feature type="repeat" description="Solcar" evidence="10">
    <location>
        <begin position="113"/>
        <end position="198"/>
    </location>
</feature>
<dbReference type="InterPro" id="IPR002067">
    <property type="entry name" value="MCP"/>
</dbReference>
<feature type="transmembrane region" description="Helical" evidence="12">
    <location>
        <begin position="74"/>
        <end position="95"/>
    </location>
</feature>
<dbReference type="Pfam" id="PF00153">
    <property type="entry name" value="Mito_carr"/>
    <property type="match status" value="3"/>
</dbReference>
<dbReference type="EMBL" id="KK088444">
    <property type="protein sequence ID" value="EYE91522.1"/>
    <property type="molecule type" value="Genomic_DNA"/>
</dbReference>
<feature type="repeat" description="Solcar" evidence="10">
    <location>
        <begin position="10"/>
        <end position="102"/>
    </location>
</feature>
<dbReference type="OrthoDB" id="446044at2759"/>
<evidence type="ECO:0000256" key="9">
    <source>
        <dbReference type="ARBA" id="ARBA00023136"/>
    </source>
</evidence>
<feature type="repeat" description="Solcar" evidence="10">
    <location>
        <begin position="206"/>
        <end position="296"/>
    </location>
</feature>
<dbReference type="STRING" id="1388766.A0A017S3K3"/>
<evidence type="ECO:0000256" key="10">
    <source>
        <dbReference type="PROSITE-ProRule" id="PRU00282"/>
    </source>
</evidence>
<keyword evidence="5" id="KW-0677">Repeat</keyword>
<proteinExistence type="inferred from homology"/>
<evidence type="ECO:0000256" key="11">
    <source>
        <dbReference type="RuleBase" id="RU000488"/>
    </source>
</evidence>
<keyword evidence="3 11" id="KW-0813">Transport</keyword>
<name>A0A017S3K3_ASPRC</name>
<feature type="transmembrane region" description="Helical" evidence="12">
    <location>
        <begin position="116"/>
        <end position="138"/>
    </location>
</feature>
<reference evidence="14" key="1">
    <citation type="journal article" date="2014" name="Nat. Commun.">
        <title>Genomic adaptations of the halophilic Dead Sea filamentous fungus Eurotium rubrum.</title>
        <authorList>
            <person name="Kis-Papo T."/>
            <person name="Weig A.R."/>
            <person name="Riley R."/>
            <person name="Persoh D."/>
            <person name="Salamov A."/>
            <person name="Sun H."/>
            <person name="Lipzen A."/>
            <person name="Wasser S.P."/>
            <person name="Rambold G."/>
            <person name="Grigoriev I.V."/>
            <person name="Nevo E."/>
        </authorList>
    </citation>
    <scope>NUCLEOTIDE SEQUENCE [LARGE SCALE GENOMIC DNA]</scope>
    <source>
        <strain evidence="14">CBS 135680</strain>
    </source>
</reference>
<evidence type="ECO:0000256" key="12">
    <source>
        <dbReference type="SAM" id="Phobius"/>
    </source>
</evidence>
<gene>
    <name evidence="13" type="ORF">EURHEDRAFT_533640</name>
</gene>
<keyword evidence="14" id="KW-1185">Reference proteome</keyword>
<evidence type="ECO:0000256" key="3">
    <source>
        <dbReference type="ARBA" id="ARBA00022448"/>
    </source>
</evidence>
<keyword evidence="9 10" id="KW-0472">Membrane</keyword>
<comment type="subcellular location">
    <subcellularLocation>
        <location evidence="1">Mitochondrion inner membrane</location>
        <topology evidence="1">Multi-pass membrane protein</topology>
    </subcellularLocation>
</comment>
<organism evidence="13 14">
    <name type="scientific">Aspergillus ruber (strain CBS 135680)</name>
    <dbReference type="NCBI Taxonomy" id="1388766"/>
    <lineage>
        <taxon>Eukaryota</taxon>
        <taxon>Fungi</taxon>
        <taxon>Dikarya</taxon>
        <taxon>Ascomycota</taxon>
        <taxon>Pezizomycotina</taxon>
        <taxon>Eurotiomycetes</taxon>
        <taxon>Eurotiomycetidae</taxon>
        <taxon>Eurotiales</taxon>
        <taxon>Aspergillaceae</taxon>
        <taxon>Aspergillus</taxon>
        <taxon>Aspergillus subgen. Aspergillus</taxon>
    </lineage>
</organism>
<dbReference type="PANTHER" id="PTHR45939">
    <property type="entry name" value="PEROXISOMAL MEMBRANE PROTEIN PMP34-RELATED"/>
    <property type="match status" value="1"/>
</dbReference>
<dbReference type="Proteomes" id="UP000019804">
    <property type="component" value="Unassembled WGS sequence"/>
</dbReference>
<comment type="similarity">
    <text evidence="2 11">Belongs to the mitochondrial carrier (TC 2.A.29) family.</text>
</comment>
<keyword evidence="6" id="KW-0999">Mitochondrion inner membrane</keyword>
<evidence type="ECO:0000256" key="7">
    <source>
        <dbReference type="ARBA" id="ARBA00022989"/>
    </source>
</evidence>
<evidence type="ECO:0000313" key="13">
    <source>
        <dbReference type="EMBL" id="EYE91522.1"/>
    </source>
</evidence>
<evidence type="ECO:0000256" key="6">
    <source>
        <dbReference type="ARBA" id="ARBA00022792"/>
    </source>
</evidence>
<dbReference type="InterPro" id="IPR018108">
    <property type="entry name" value="MCP_transmembrane"/>
</dbReference>
<dbReference type="PANTHER" id="PTHR45939:SF1">
    <property type="entry name" value="MITOCHONDRIAL THIAMINE PYROPHOSPHATE CARRIER 1-RELATED"/>
    <property type="match status" value="1"/>
</dbReference>
<evidence type="ECO:0000256" key="5">
    <source>
        <dbReference type="ARBA" id="ARBA00022737"/>
    </source>
</evidence>
<dbReference type="InterPro" id="IPR023395">
    <property type="entry name" value="MCP_dom_sf"/>
</dbReference>
<keyword evidence="8" id="KW-0496">Mitochondrion</keyword>
<dbReference type="Gene3D" id="1.50.40.10">
    <property type="entry name" value="Mitochondrial carrier domain"/>
    <property type="match status" value="1"/>
</dbReference>
<dbReference type="AlphaFoldDB" id="A0A017S3K3"/>
<dbReference type="GeneID" id="63702378"/>
<dbReference type="PRINTS" id="PR00926">
    <property type="entry name" value="MITOCARRIER"/>
</dbReference>
<keyword evidence="7 12" id="KW-1133">Transmembrane helix</keyword>
<sequence>MTGQSKPMRLSPWQSAVAGATGAVLANAVVYPLDLVKTKLQVQVKNESEDGTVQYKSTMDAINKILDSEGLSGLYSGIAGSLLGVASTNFAYFYWYTIVRTIYMASDKVPKPPGTAAELSLGAVAGAVAQIFTIPVAVITTRQQTQPKEDKRGFWETGKEVVDSEDGVSGLWRGLKASLILVVNPAITYGAYQRLKDILFAGKNNLKPWEAFLLGALSKSLATIATQPLIVAKVGLQSRPPPGREGKPFKSFSEVIRYILDKEGPIGLFKGIGPQITKGLLVQGLLMMTKERMELFFIMFFAYLRNLKEKKLHKTIDSAASTAKTSLPATLK</sequence>
<dbReference type="InterPro" id="IPR052217">
    <property type="entry name" value="Mito/Peroxisomal_Carrier"/>
</dbReference>
<dbReference type="GO" id="GO:0015217">
    <property type="term" value="F:ADP transmembrane transporter activity"/>
    <property type="evidence" value="ECO:0007669"/>
    <property type="project" value="TreeGrafter"/>
</dbReference>
<evidence type="ECO:0000256" key="1">
    <source>
        <dbReference type="ARBA" id="ARBA00004448"/>
    </source>
</evidence>
<keyword evidence="4 10" id="KW-0812">Transmembrane</keyword>
<evidence type="ECO:0000313" key="14">
    <source>
        <dbReference type="Proteomes" id="UP000019804"/>
    </source>
</evidence>
<evidence type="ECO:0000256" key="4">
    <source>
        <dbReference type="ARBA" id="ARBA00022692"/>
    </source>
</evidence>
<dbReference type="GO" id="GO:0005743">
    <property type="term" value="C:mitochondrial inner membrane"/>
    <property type="evidence" value="ECO:0007669"/>
    <property type="project" value="UniProtKB-SubCell"/>
</dbReference>